<keyword evidence="2" id="KW-1185">Reference proteome</keyword>
<accession>A0ABR1DSQ5</accession>
<proteinExistence type="predicted"/>
<evidence type="ECO:0008006" key="3">
    <source>
        <dbReference type="Google" id="ProtNLM"/>
    </source>
</evidence>
<dbReference type="EMBL" id="JAVFWL010000005">
    <property type="protein sequence ID" value="KAK6753288.1"/>
    <property type="molecule type" value="Genomic_DNA"/>
</dbReference>
<evidence type="ECO:0000313" key="1">
    <source>
        <dbReference type="EMBL" id="KAK6753288.1"/>
    </source>
</evidence>
<protein>
    <recommendedName>
        <fullName evidence="3">F-box domain-containing protein</fullName>
    </recommendedName>
</protein>
<sequence>MSRSSDQAESDLSTALPSCSRSNVTLDNDVLTMIFEKVASVGNIQEVMKLRSTSRWAAYGIDRSLSKHSHIRVDIRAPREYKISGLKKEKLPIPEPVIYIQGSRVTPKAAITLMAFLINKMRTITEVSLNIEDADLTNFNALLDQLIKAENVKLEVMRLKRLKGGQTIPKISELIMANVKTLRVVGRVGLSEMVALKSPIHLERLSLMTFDLGFEASQSTICDCMLDIAKSGSTFRHLSYTSFIGFDPTDDVVQTFLDRCEVRSLRLTMMRGPYIPPQPDYMVGKVRQVDHVELGEVVEKPNIFNSLVTYENIFKKVFPNVQDIHYFQHW</sequence>
<dbReference type="Proteomes" id="UP001303046">
    <property type="component" value="Unassembled WGS sequence"/>
</dbReference>
<reference evidence="1 2" key="1">
    <citation type="submission" date="2023-08" db="EMBL/GenBank/DDBJ databases">
        <title>A Necator americanus chromosomal reference genome.</title>
        <authorList>
            <person name="Ilik V."/>
            <person name="Petrzelkova K.J."/>
            <person name="Pardy F."/>
            <person name="Fuh T."/>
            <person name="Niatou-Singa F.S."/>
            <person name="Gouil Q."/>
            <person name="Baker L."/>
            <person name="Ritchie M.E."/>
            <person name="Jex A.R."/>
            <person name="Gazzola D."/>
            <person name="Li H."/>
            <person name="Toshio Fujiwara R."/>
            <person name="Zhan B."/>
            <person name="Aroian R.V."/>
            <person name="Pafco B."/>
            <person name="Schwarz E.M."/>
        </authorList>
    </citation>
    <scope>NUCLEOTIDE SEQUENCE [LARGE SCALE GENOMIC DNA]</scope>
    <source>
        <strain evidence="1 2">Aroian</strain>
        <tissue evidence="1">Whole animal</tissue>
    </source>
</reference>
<gene>
    <name evidence="1" type="primary">Necator_chrV.g17507</name>
    <name evidence="1" type="ORF">RB195_012717</name>
</gene>
<comment type="caution">
    <text evidence="1">The sequence shown here is derived from an EMBL/GenBank/DDBJ whole genome shotgun (WGS) entry which is preliminary data.</text>
</comment>
<organism evidence="1 2">
    <name type="scientific">Necator americanus</name>
    <name type="common">Human hookworm</name>
    <dbReference type="NCBI Taxonomy" id="51031"/>
    <lineage>
        <taxon>Eukaryota</taxon>
        <taxon>Metazoa</taxon>
        <taxon>Ecdysozoa</taxon>
        <taxon>Nematoda</taxon>
        <taxon>Chromadorea</taxon>
        <taxon>Rhabditida</taxon>
        <taxon>Rhabditina</taxon>
        <taxon>Rhabditomorpha</taxon>
        <taxon>Strongyloidea</taxon>
        <taxon>Ancylostomatidae</taxon>
        <taxon>Bunostominae</taxon>
        <taxon>Necator</taxon>
    </lineage>
</organism>
<evidence type="ECO:0000313" key="2">
    <source>
        <dbReference type="Proteomes" id="UP001303046"/>
    </source>
</evidence>
<name>A0ABR1DSQ5_NECAM</name>